<evidence type="ECO:0000256" key="1">
    <source>
        <dbReference type="ARBA" id="ARBA00005525"/>
    </source>
</evidence>
<evidence type="ECO:0000313" key="5">
    <source>
        <dbReference type="EMBL" id="TDG11122.1"/>
    </source>
</evidence>
<dbReference type="Proteomes" id="UP000295606">
    <property type="component" value="Unassembled WGS sequence"/>
</dbReference>
<feature type="domain" description="Pyrroline-5-carboxylate reductase catalytic N-terminal" evidence="3">
    <location>
        <begin position="2"/>
        <end position="94"/>
    </location>
</feature>
<comment type="similarity">
    <text evidence="1">Belongs to the pyrroline-5-carboxylate reductase family.</text>
</comment>
<protein>
    <submittedName>
        <fullName evidence="5">Pyrroline-5-carboxylate reductase</fullName>
    </submittedName>
</protein>
<dbReference type="RefSeq" id="WP_133179643.1">
    <property type="nucleotide sequence ID" value="NZ_SMOD01000001.1"/>
</dbReference>
<feature type="binding site" evidence="2">
    <location>
        <begin position="68"/>
        <end position="71"/>
    </location>
    <ligand>
        <name>NADP(+)</name>
        <dbReference type="ChEBI" id="CHEBI:58349"/>
    </ligand>
</feature>
<dbReference type="GO" id="GO:0004735">
    <property type="term" value="F:pyrroline-5-carboxylate reductase activity"/>
    <property type="evidence" value="ECO:0007669"/>
    <property type="project" value="InterPro"/>
</dbReference>
<feature type="binding site" evidence="2">
    <location>
        <position position="55"/>
    </location>
    <ligand>
        <name>NADPH</name>
        <dbReference type="ChEBI" id="CHEBI:57783"/>
    </ligand>
</feature>
<evidence type="ECO:0000259" key="4">
    <source>
        <dbReference type="Pfam" id="PF14748"/>
    </source>
</evidence>
<accession>A0A4R5LMN6</accession>
<organism evidence="5 6">
    <name type="scientific">Paraburkholderia guartelaensis</name>
    <dbReference type="NCBI Taxonomy" id="2546446"/>
    <lineage>
        <taxon>Bacteria</taxon>
        <taxon>Pseudomonadati</taxon>
        <taxon>Pseudomonadota</taxon>
        <taxon>Betaproteobacteria</taxon>
        <taxon>Burkholderiales</taxon>
        <taxon>Burkholderiaceae</taxon>
        <taxon>Paraburkholderia</taxon>
    </lineage>
</organism>
<evidence type="ECO:0000259" key="3">
    <source>
        <dbReference type="Pfam" id="PF03807"/>
    </source>
</evidence>
<dbReference type="InterPro" id="IPR036291">
    <property type="entry name" value="NAD(P)-bd_dom_sf"/>
</dbReference>
<keyword evidence="2" id="KW-0521">NADP</keyword>
<dbReference type="PANTHER" id="PTHR11645">
    <property type="entry name" value="PYRROLINE-5-CARBOXYLATE REDUCTASE"/>
    <property type="match status" value="1"/>
</dbReference>
<dbReference type="InterPro" id="IPR029036">
    <property type="entry name" value="P5CR_dimer"/>
</dbReference>
<dbReference type="InterPro" id="IPR028939">
    <property type="entry name" value="P5C_Rdtase_cat_N"/>
</dbReference>
<dbReference type="Pfam" id="PF14748">
    <property type="entry name" value="P5CR_dimer"/>
    <property type="match status" value="1"/>
</dbReference>
<dbReference type="EMBL" id="SMOD01000001">
    <property type="protein sequence ID" value="TDG11122.1"/>
    <property type="molecule type" value="Genomic_DNA"/>
</dbReference>
<proteinExistence type="inferred from homology"/>
<comment type="caution">
    <text evidence="5">The sequence shown here is derived from an EMBL/GenBank/DDBJ whole genome shotgun (WGS) entry which is preliminary data.</text>
</comment>
<reference evidence="5 6" key="1">
    <citation type="submission" date="2019-03" db="EMBL/GenBank/DDBJ databases">
        <title>Paraburkholderia sp. isolated from native Mimosa gymnas in Guartela State Park, Brazil.</title>
        <authorList>
            <person name="Paulitsch F."/>
            <person name="Hungria M."/>
            <person name="Delamuta J.R.M."/>
            <person name="Ribeiro R.A."/>
            <person name="Dall'Agnol R."/>
            <person name="Silva J.S.B."/>
        </authorList>
    </citation>
    <scope>NUCLEOTIDE SEQUENCE [LARGE SCALE GENOMIC DNA]</scope>
    <source>
        <strain evidence="5 6">CNPSo 3008</strain>
    </source>
</reference>
<dbReference type="Pfam" id="PF03807">
    <property type="entry name" value="F420_oxidored"/>
    <property type="match status" value="1"/>
</dbReference>
<gene>
    <name evidence="5" type="ORF">E1N52_01830</name>
</gene>
<dbReference type="InterPro" id="IPR008927">
    <property type="entry name" value="6-PGluconate_DH-like_C_sf"/>
</dbReference>
<feature type="domain" description="Pyrroline-5-carboxylate reductase dimerisation" evidence="4">
    <location>
        <begin position="152"/>
        <end position="251"/>
    </location>
</feature>
<evidence type="ECO:0000313" key="6">
    <source>
        <dbReference type="Proteomes" id="UP000295606"/>
    </source>
</evidence>
<dbReference type="PIRSF" id="PIRSF000193">
    <property type="entry name" value="Pyrrol-5-carb_rd"/>
    <property type="match status" value="1"/>
</dbReference>
<evidence type="ECO:0000256" key="2">
    <source>
        <dbReference type="PIRSR" id="PIRSR000193-1"/>
    </source>
</evidence>
<dbReference type="NCBIfam" id="NF005063">
    <property type="entry name" value="PRK06476.1"/>
    <property type="match status" value="1"/>
</dbReference>
<dbReference type="GO" id="GO:0055129">
    <property type="term" value="P:L-proline biosynthetic process"/>
    <property type="evidence" value="ECO:0007669"/>
    <property type="project" value="TreeGrafter"/>
</dbReference>
<dbReference type="SUPFAM" id="SSF48179">
    <property type="entry name" value="6-phosphogluconate dehydrogenase C-terminal domain-like"/>
    <property type="match status" value="1"/>
</dbReference>
<dbReference type="PANTHER" id="PTHR11645:SF13">
    <property type="entry name" value="PYRROLINE-5-CARBOXYLATE REDUCTASE CATALYTIC N-TERMINAL DOMAIN-CONTAINING PROTEIN"/>
    <property type="match status" value="1"/>
</dbReference>
<dbReference type="InterPro" id="IPR000304">
    <property type="entry name" value="Pyrroline-COOH_reductase"/>
</dbReference>
<dbReference type="OrthoDB" id="4425838at2"/>
<dbReference type="SUPFAM" id="SSF51735">
    <property type="entry name" value="NAD(P)-binding Rossmann-fold domains"/>
    <property type="match status" value="1"/>
</dbReference>
<dbReference type="AlphaFoldDB" id="A0A4R5LMN6"/>
<dbReference type="Gene3D" id="3.40.50.720">
    <property type="entry name" value="NAD(P)-binding Rossmann-like Domain"/>
    <property type="match status" value="1"/>
</dbReference>
<sequence length="256" mass="27229">MRIGFVGTGAITKAVVTGLLRSGMSFERITLSPRGEQTAAELAALDHRIRIGANNQDVLDASDIVCLAVVPQIAADVLSELKFDSRHHVISFVAAISVDKMANFVRPASKVVRTIPLPAVAQGKGSTAICPPDAIAKALFSAMGEAVEVEDEQKFNAISAVTATMASFYAVLESQAAWLVRQGVPYDDARAFLSGYCVGLAHDTTLTAESFSSLAEHCMTPGGLNAQLHAELNERGTYKHYEEALDRVLKRVVGGA</sequence>
<dbReference type="Gene3D" id="1.10.3730.10">
    <property type="entry name" value="ProC C-terminal domain-like"/>
    <property type="match status" value="1"/>
</dbReference>
<name>A0A4R5LMN6_9BURK</name>